<accession>A0A5C6F779</accession>
<proteinExistence type="predicted"/>
<organism evidence="2 3">
    <name type="scientific">Rubripirellula reticaptiva</name>
    <dbReference type="NCBI Taxonomy" id="2528013"/>
    <lineage>
        <taxon>Bacteria</taxon>
        <taxon>Pseudomonadati</taxon>
        <taxon>Planctomycetota</taxon>
        <taxon>Planctomycetia</taxon>
        <taxon>Pirellulales</taxon>
        <taxon>Pirellulaceae</taxon>
        <taxon>Rubripirellula</taxon>
    </lineage>
</organism>
<sequence length="153" mass="16286">MKYQSAFGWTRFGIATLLFLTLCAAGSLVGFRYGMSKGVDAQVDQRIAALRLQVYPVIYRVTDLTGGAAQPIVGDALSAKALAREIQDAVGQIHWGENGGPCTLRALDPESIVVSASTMEHELVVAYLEGRRKTKSGAPAAGPDRFEVSLSGN</sequence>
<name>A0A5C6F779_9BACT</name>
<reference evidence="2 3" key="1">
    <citation type="submission" date="2019-02" db="EMBL/GenBank/DDBJ databases">
        <title>Deep-cultivation of Planctomycetes and their phenomic and genomic characterization uncovers novel biology.</title>
        <authorList>
            <person name="Wiegand S."/>
            <person name="Jogler M."/>
            <person name="Boedeker C."/>
            <person name="Pinto D."/>
            <person name="Vollmers J."/>
            <person name="Rivas-Marin E."/>
            <person name="Kohn T."/>
            <person name="Peeters S.H."/>
            <person name="Heuer A."/>
            <person name="Rast P."/>
            <person name="Oberbeckmann S."/>
            <person name="Bunk B."/>
            <person name="Jeske O."/>
            <person name="Meyerdierks A."/>
            <person name="Storesund J.E."/>
            <person name="Kallscheuer N."/>
            <person name="Luecker S."/>
            <person name="Lage O.M."/>
            <person name="Pohl T."/>
            <person name="Merkel B.J."/>
            <person name="Hornburger P."/>
            <person name="Mueller R.-W."/>
            <person name="Bruemmer F."/>
            <person name="Labrenz M."/>
            <person name="Spormann A.M."/>
            <person name="Op Den Camp H."/>
            <person name="Overmann J."/>
            <person name="Amann R."/>
            <person name="Jetten M.S.M."/>
            <person name="Mascher T."/>
            <person name="Medema M.H."/>
            <person name="Devos D.P."/>
            <person name="Kaster A.-K."/>
            <person name="Ovreas L."/>
            <person name="Rohde M."/>
            <person name="Galperin M.Y."/>
            <person name="Jogler C."/>
        </authorList>
    </citation>
    <scope>NUCLEOTIDE SEQUENCE [LARGE SCALE GENOMIC DNA]</scope>
    <source>
        <strain evidence="2 3">Poly59</strain>
    </source>
</reference>
<gene>
    <name evidence="2" type="ORF">Poly59_26010</name>
</gene>
<dbReference type="Proteomes" id="UP000317977">
    <property type="component" value="Unassembled WGS sequence"/>
</dbReference>
<dbReference type="OrthoDB" id="281080at2"/>
<dbReference type="InterPro" id="IPR010916">
    <property type="entry name" value="TonB_box_CS"/>
</dbReference>
<dbReference type="PROSITE" id="PS00430">
    <property type="entry name" value="TONB_DEPENDENT_REC_1"/>
    <property type="match status" value="1"/>
</dbReference>
<evidence type="ECO:0000256" key="1">
    <source>
        <dbReference type="SAM" id="MobiDB-lite"/>
    </source>
</evidence>
<protein>
    <submittedName>
        <fullName evidence="2">Uncharacterized protein</fullName>
    </submittedName>
</protein>
<dbReference type="AlphaFoldDB" id="A0A5C6F779"/>
<keyword evidence="3" id="KW-1185">Reference proteome</keyword>
<evidence type="ECO:0000313" key="3">
    <source>
        <dbReference type="Proteomes" id="UP000317977"/>
    </source>
</evidence>
<dbReference type="EMBL" id="SJPX01000002">
    <property type="protein sequence ID" value="TWU56297.1"/>
    <property type="molecule type" value="Genomic_DNA"/>
</dbReference>
<comment type="caution">
    <text evidence="2">The sequence shown here is derived from an EMBL/GenBank/DDBJ whole genome shotgun (WGS) entry which is preliminary data.</text>
</comment>
<dbReference type="RefSeq" id="WP_146534309.1">
    <property type="nucleotide sequence ID" value="NZ_SJPX01000002.1"/>
</dbReference>
<feature type="region of interest" description="Disordered" evidence="1">
    <location>
        <begin position="134"/>
        <end position="153"/>
    </location>
</feature>
<evidence type="ECO:0000313" key="2">
    <source>
        <dbReference type="EMBL" id="TWU56297.1"/>
    </source>
</evidence>